<dbReference type="GO" id="GO:0004497">
    <property type="term" value="F:monooxygenase activity"/>
    <property type="evidence" value="ECO:0007669"/>
    <property type="project" value="UniProtKB-KW"/>
</dbReference>
<dbReference type="InterPro" id="IPR002938">
    <property type="entry name" value="FAD-bd"/>
</dbReference>
<dbReference type="Gene3D" id="3.50.50.60">
    <property type="entry name" value="FAD/NAD(P)-binding domain"/>
    <property type="match status" value="1"/>
</dbReference>
<gene>
    <name evidence="6" type="ORF">SAMN05443668_119105</name>
</gene>
<evidence type="ECO:0000313" key="6">
    <source>
        <dbReference type="EMBL" id="SHN47009.1"/>
    </source>
</evidence>
<dbReference type="STRING" id="134849.SAMN05443668_119105"/>
<evidence type="ECO:0000256" key="2">
    <source>
        <dbReference type="ARBA" id="ARBA00022827"/>
    </source>
</evidence>
<evidence type="ECO:0000256" key="1">
    <source>
        <dbReference type="ARBA" id="ARBA00022630"/>
    </source>
</evidence>
<keyword evidence="1" id="KW-0285">Flavoprotein</keyword>
<dbReference type="PANTHER" id="PTHR47178:SF5">
    <property type="entry name" value="FAD-BINDING DOMAIN-CONTAINING PROTEIN"/>
    <property type="match status" value="1"/>
</dbReference>
<dbReference type="GO" id="GO:0071949">
    <property type="term" value="F:FAD binding"/>
    <property type="evidence" value="ECO:0007669"/>
    <property type="project" value="InterPro"/>
</dbReference>
<protein>
    <submittedName>
        <fullName evidence="6">2-polyprenyl-6-methoxyphenol hydroxylase</fullName>
    </submittedName>
</protein>
<evidence type="ECO:0000313" key="7">
    <source>
        <dbReference type="Proteomes" id="UP000184440"/>
    </source>
</evidence>
<dbReference type="SUPFAM" id="SSF51905">
    <property type="entry name" value="FAD/NAD(P)-binding domain"/>
    <property type="match status" value="1"/>
</dbReference>
<evidence type="ECO:0000259" key="5">
    <source>
        <dbReference type="Pfam" id="PF01494"/>
    </source>
</evidence>
<keyword evidence="7" id="KW-1185">Reference proteome</keyword>
<reference evidence="6 7" key="1">
    <citation type="submission" date="2016-11" db="EMBL/GenBank/DDBJ databases">
        <authorList>
            <person name="Jaros S."/>
            <person name="Januszkiewicz K."/>
            <person name="Wedrychowicz H."/>
        </authorList>
    </citation>
    <scope>NUCLEOTIDE SEQUENCE [LARGE SCALE GENOMIC DNA]</scope>
    <source>
        <strain evidence="6 7">DSM 46144</strain>
    </source>
</reference>
<dbReference type="PANTHER" id="PTHR47178">
    <property type="entry name" value="MONOOXYGENASE, FAD-BINDING"/>
    <property type="match status" value="1"/>
</dbReference>
<dbReference type="InterPro" id="IPR036188">
    <property type="entry name" value="FAD/NAD-bd_sf"/>
</dbReference>
<dbReference type="AlphaFoldDB" id="A0A1M7RLE9"/>
<proteinExistence type="predicted"/>
<feature type="domain" description="FAD-binding" evidence="5">
    <location>
        <begin position="322"/>
        <end position="362"/>
    </location>
</feature>
<keyword evidence="3" id="KW-0560">Oxidoreductase</keyword>
<dbReference type="Proteomes" id="UP000184440">
    <property type="component" value="Unassembled WGS sequence"/>
</dbReference>
<keyword evidence="4" id="KW-0503">Monooxygenase</keyword>
<accession>A0A1M7RLE9</accession>
<dbReference type="Pfam" id="PF13450">
    <property type="entry name" value="NAD_binding_8"/>
    <property type="match status" value="1"/>
</dbReference>
<name>A0A1M7RLE9_9ACTN</name>
<evidence type="ECO:0000256" key="3">
    <source>
        <dbReference type="ARBA" id="ARBA00023002"/>
    </source>
</evidence>
<evidence type="ECO:0000256" key="4">
    <source>
        <dbReference type="ARBA" id="ARBA00023033"/>
    </source>
</evidence>
<dbReference type="EMBL" id="FRCS01000019">
    <property type="protein sequence ID" value="SHN47009.1"/>
    <property type="molecule type" value="Genomic_DNA"/>
</dbReference>
<dbReference type="Pfam" id="PF01494">
    <property type="entry name" value="FAD_binding_3"/>
    <property type="match status" value="1"/>
</dbReference>
<organism evidence="6 7">
    <name type="scientific">Cryptosporangium aurantiacum</name>
    <dbReference type="NCBI Taxonomy" id="134849"/>
    <lineage>
        <taxon>Bacteria</taxon>
        <taxon>Bacillati</taxon>
        <taxon>Actinomycetota</taxon>
        <taxon>Actinomycetes</taxon>
        <taxon>Cryptosporangiales</taxon>
        <taxon>Cryptosporangiaceae</taxon>
        <taxon>Cryptosporangium</taxon>
    </lineage>
</organism>
<keyword evidence="2" id="KW-0274">FAD</keyword>
<sequence>MRVMVIGGGTGGMCLAHGLKKAGVHVTVYERYGSRRDGLYGYRVGIDAIGSQALHDCLPPTLFDTFVATCARAPSYFNVLTEGMKHTASIPLPTDRFAVQAERSVSRSTLRQVLFTDMDDVVRYGSEFTRYETNPDGTVTAFFSDGSQATGDVLVAADGTRSAVRRQYLPHATVTDTGITAIATKTPLTAETRALLSPEVLNGLSLIFGRRGMVGMLHVMEFPWDAEGRPKDPADAALLDAWSGLQFDSSRDYVNLSVWSVHDRFPERIADRRGHDLIGAALDATTDWHPSLRRLFTLSDPDAAFALRIATSAPVPAWTPTTVTLLGDAIHTMTPGQGVGANTALWDAAVLCRELTAASEGRKDVVAAIGDYELAMLPNGTARVAASLDNNGTSAGDPLYKSGVVGRLALAGARTYFALTGKVPALRRKFLAGLRTVRAPDAA</sequence>
<dbReference type="PRINTS" id="PR00420">
    <property type="entry name" value="RNGMNOXGNASE"/>
</dbReference>